<dbReference type="GO" id="GO:0016757">
    <property type="term" value="F:glycosyltransferase activity"/>
    <property type="evidence" value="ECO:0007669"/>
    <property type="project" value="UniProtKB-KW"/>
</dbReference>
<keyword evidence="7 9" id="KW-0472">Membrane</keyword>
<sequence>MFSSSDQTVLFFSTKPTRKLLKSLAIFCFVLYVIHVFSSSLWCNSSHLLNNYLIGYNPSQTSNSLPPTNATHIAFGIASLSGTWQNRRYYVESWWRPNVTRGFLFLDKTRKDFFPWSPASPPLQLFEDTSRYEDYNKHKARQAIRMVHMIAVIFRAENQGVRWYAFMDDDTVVFVDNLVDVLSKYDHRKYFYMGANSESIASNVFNSFEMAFGGGGYVLSYPLVEALVKNLDIDLHHDISGFLSSHPQSPLLSLHHLNAVDPIYPATDRYHSLNHLMKAATADSSRLFQQTICHSKQQNLTFSISWGYSAHAYEGIHPPSILQRPLETFWPWTRFANPPYMYNTRILSRDPCRNPRVFFFDSVEEVTSGDYIVTSYNQTDTDRLRACSKSENWSVDYLSQIRVLSPLRRYNEAGNRRECCDIVQEAGMNASEIKLRPCMKDEFLA</sequence>
<dbReference type="Proteomes" id="UP000823749">
    <property type="component" value="Chromosome 1"/>
</dbReference>
<organism evidence="11 12">
    <name type="scientific">Rhododendron griersonianum</name>
    <dbReference type="NCBI Taxonomy" id="479676"/>
    <lineage>
        <taxon>Eukaryota</taxon>
        <taxon>Viridiplantae</taxon>
        <taxon>Streptophyta</taxon>
        <taxon>Embryophyta</taxon>
        <taxon>Tracheophyta</taxon>
        <taxon>Spermatophyta</taxon>
        <taxon>Magnoliopsida</taxon>
        <taxon>eudicotyledons</taxon>
        <taxon>Gunneridae</taxon>
        <taxon>Pentapetalae</taxon>
        <taxon>asterids</taxon>
        <taxon>Ericales</taxon>
        <taxon>Ericaceae</taxon>
        <taxon>Ericoideae</taxon>
        <taxon>Rhodoreae</taxon>
        <taxon>Rhododendron</taxon>
    </lineage>
</organism>
<gene>
    <name evidence="11" type="ORF">RHGRI_002498</name>
</gene>
<reference evidence="11" key="1">
    <citation type="submission" date="2020-08" db="EMBL/GenBank/DDBJ databases">
        <title>Plant Genome Project.</title>
        <authorList>
            <person name="Zhang R.-G."/>
        </authorList>
    </citation>
    <scope>NUCLEOTIDE SEQUENCE</scope>
    <source>
        <strain evidence="11">WSP0</strain>
        <tissue evidence="11">Leaf</tissue>
    </source>
</reference>
<evidence type="ECO:0000256" key="4">
    <source>
        <dbReference type="ARBA" id="ARBA00022692"/>
    </source>
</evidence>
<keyword evidence="2" id="KW-0328">Glycosyltransferase</keyword>
<feature type="domain" description="Fringe-like glycosyltransferase" evidence="10">
    <location>
        <begin position="138"/>
        <end position="227"/>
    </location>
</feature>
<dbReference type="Pfam" id="PF02434">
    <property type="entry name" value="Fringe"/>
    <property type="match status" value="1"/>
</dbReference>
<evidence type="ECO:0000256" key="1">
    <source>
        <dbReference type="ARBA" id="ARBA00004606"/>
    </source>
</evidence>
<accession>A0AAV6LQG5</accession>
<dbReference type="EMBL" id="JACTNZ010000001">
    <property type="protein sequence ID" value="KAG5566959.1"/>
    <property type="molecule type" value="Genomic_DNA"/>
</dbReference>
<dbReference type="Pfam" id="PF04646">
    <property type="entry name" value="DUF604"/>
    <property type="match status" value="1"/>
</dbReference>
<dbReference type="PANTHER" id="PTHR10811">
    <property type="entry name" value="FRINGE-RELATED"/>
    <property type="match status" value="1"/>
</dbReference>
<evidence type="ECO:0000313" key="12">
    <source>
        <dbReference type="Proteomes" id="UP000823749"/>
    </source>
</evidence>
<evidence type="ECO:0000313" key="11">
    <source>
        <dbReference type="EMBL" id="KAG5566959.1"/>
    </source>
</evidence>
<evidence type="ECO:0000256" key="7">
    <source>
        <dbReference type="ARBA" id="ARBA00023136"/>
    </source>
</evidence>
<name>A0AAV6LQG5_9ERIC</name>
<evidence type="ECO:0000256" key="9">
    <source>
        <dbReference type="SAM" id="Phobius"/>
    </source>
</evidence>
<dbReference type="AlphaFoldDB" id="A0AAV6LQG5"/>
<evidence type="ECO:0000259" key="10">
    <source>
        <dbReference type="Pfam" id="PF02434"/>
    </source>
</evidence>
<comment type="subcellular location">
    <subcellularLocation>
        <location evidence="8">Endomembrane system</location>
        <topology evidence="8">Single-pass membrane protein</topology>
    </subcellularLocation>
    <subcellularLocation>
        <location evidence="1">Membrane</location>
        <topology evidence="1">Single-pass type II membrane protein</topology>
    </subcellularLocation>
</comment>
<dbReference type="GO" id="GO:0016020">
    <property type="term" value="C:membrane"/>
    <property type="evidence" value="ECO:0007669"/>
    <property type="project" value="UniProtKB-SubCell"/>
</dbReference>
<keyword evidence="4 9" id="KW-0812">Transmembrane</keyword>
<dbReference type="Gene3D" id="3.90.550.50">
    <property type="match status" value="1"/>
</dbReference>
<evidence type="ECO:0000256" key="8">
    <source>
        <dbReference type="ARBA" id="ARBA00037847"/>
    </source>
</evidence>
<evidence type="ECO:0000256" key="3">
    <source>
        <dbReference type="ARBA" id="ARBA00022679"/>
    </source>
</evidence>
<evidence type="ECO:0000256" key="2">
    <source>
        <dbReference type="ARBA" id="ARBA00022676"/>
    </source>
</evidence>
<comment type="caution">
    <text evidence="11">The sequence shown here is derived from an EMBL/GenBank/DDBJ whole genome shotgun (WGS) entry which is preliminary data.</text>
</comment>
<dbReference type="InterPro" id="IPR003378">
    <property type="entry name" value="Fringe-like_glycosylTrfase"/>
</dbReference>
<keyword evidence="5" id="KW-0735">Signal-anchor</keyword>
<keyword evidence="3" id="KW-0808">Transferase</keyword>
<dbReference type="GO" id="GO:0012505">
    <property type="term" value="C:endomembrane system"/>
    <property type="evidence" value="ECO:0007669"/>
    <property type="project" value="UniProtKB-SubCell"/>
</dbReference>
<dbReference type="InterPro" id="IPR006740">
    <property type="entry name" value="DUF604"/>
</dbReference>
<protein>
    <recommendedName>
        <fullName evidence="10">Fringe-like glycosyltransferase domain-containing protein</fullName>
    </recommendedName>
</protein>
<feature type="transmembrane region" description="Helical" evidence="9">
    <location>
        <begin position="20"/>
        <end position="42"/>
    </location>
</feature>
<keyword evidence="12" id="KW-1185">Reference proteome</keyword>
<evidence type="ECO:0000256" key="5">
    <source>
        <dbReference type="ARBA" id="ARBA00022968"/>
    </source>
</evidence>
<proteinExistence type="predicted"/>
<evidence type="ECO:0000256" key="6">
    <source>
        <dbReference type="ARBA" id="ARBA00022989"/>
    </source>
</evidence>
<keyword evidence="6 9" id="KW-1133">Transmembrane helix</keyword>